<keyword evidence="1" id="KW-0175">Coiled coil</keyword>
<accession>A0AAV5QY90</accession>
<dbReference type="EMBL" id="BTGB01000001">
    <property type="protein sequence ID" value="GMM44125.1"/>
    <property type="molecule type" value="Genomic_DNA"/>
</dbReference>
<dbReference type="AlphaFoldDB" id="A0AAV5QY90"/>
<gene>
    <name evidence="2" type="ORF">DAPK24_007000</name>
</gene>
<keyword evidence="3" id="KW-1185">Reference proteome</keyword>
<comment type="caution">
    <text evidence="2">The sequence shown here is derived from an EMBL/GenBank/DDBJ whole genome shotgun (WGS) entry which is preliminary data.</text>
</comment>
<evidence type="ECO:0000313" key="2">
    <source>
        <dbReference type="EMBL" id="GMM44125.1"/>
    </source>
</evidence>
<feature type="coiled-coil region" evidence="1">
    <location>
        <begin position="135"/>
        <end position="172"/>
    </location>
</feature>
<organism evidence="2 3">
    <name type="scientific">Pichia kluyveri</name>
    <name type="common">Yeast</name>
    <dbReference type="NCBI Taxonomy" id="36015"/>
    <lineage>
        <taxon>Eukaryota</taxon>
        <taxon>Fungi</taxon>
        <taxon>Dikarya</taxon>
        <taxon>Ascomycota</taxon>
        <taxon>Saccharomycotina</taxon>
        <taxon>Pichiomycetes</taxon>
        <taxon>Pichiales</taxon>
        <taxon>Pichiaceae</taxon>
        <taxon>Pichia</taxon>
    </lineage>
</organism>
<sequence length="183" mass="22118">MELIRKIPNFFISNNKKEEEQVEDIIESDATEIIEENDNIITKPMNYPLEENYNNDNEIIRFYIEYNKSKNNESEKFKEFEKIYNLKKTIENYINMIEIIDKIERKHNKQLNNVFKKRNKGPKTDNKILLLDKKYQKLIIQNSIVNNECNELRNENKELREKIEEIDQGNKIGKRLELNNFSI</sequence>
<name>A0AAV5QY90_PICKL</name>
<protein>
    <submittedName>
        <fullName evidence="2">Uncharacterized protein</fullName>
    </submittedName>
</protein>
<proteinExistence type="predicted"/>
<evidence type="ECO:0000256" key="1">
    <source>
        <dbReference type="SAM" id="Coils"/>
    </source>
</evidence>
<reference evidence="2 3" key="1">
    <citation type="journal article" date="2023" name="Elife">
        <title>Identification of key yeast species and microbe-microbe interactions impacting larval growth of Drosophila in the wild.</title>
        <authorList>
            <person name="Mure A."/>
            <person name="Sugiura Y."/>
            <person name="Maeda R."/>
            <person name="Honda K."/>
            <person name="Sakurai N."/>
            <person name="Takahashi Y."/>
            <person name="Watada M."/>
            <person name="Katoh T."/>
            <person name="Gotoh A."/>
            <person name="Gotoh Y."/>
            <person name="Taniguchi I."/>
            <person name="Nakamura K."/>
            <person name="Hayashi T."/>
            <person name="Katayama T."/>
            <person name="Uemura T."/>
            <person name="Hattori Y."/>
        </authorList>
    </citation>
    <scope>NUCLEOTIDE SEQUENCE [LARGE SCALE GENOMIC DNA]</scope>
    <source>
        <strain evidence="2 3">PK-24</strain>
    </source>
</reference>
<dbReference type="Proteomes" id="UP001378960">
    <property type="component" value="Unassembled WGS sequence"/>
</dbReference>
<evidence type="ECO:0000313" key="3">
    <source>
        <dbReference type="Proteomes" id="UP001378960"/>
    </source>
</evidence>